<comment type="similarity">
    <text evidence="1">Belongs to the ribosome association toxin RatA family.</text>
</comment>
<dbReference type="InterPro" id="IPR023393">
    <property type="entry name" value="START-like_dom_sf"/>
</dbReference>
<evidence type="ECO:0000313" key="4">
    <source>
        <dbReference type="Proteomes" id="UP000631694"/>
    </source>
</evidence>
<comment type="caution">
    <text evidence="3">The sequence shown here is derived from an EMBL/GenBank/DDBJ whole genome shotgun (WGS) entry which is preliminary data.</text>
</comment>
<feature type="domain" description="Coenzyme Q-binding protein COQ10 START" evidence="2">
    <location>
        <begin position="10"/>
        <end position="147"/>
    </location>
</feature>
<dbReference type="InterPro" id="IPR005031">
    <property type="entry name" value="COQ10_START"/>
</dbReference>
<dbReference type="RefSeq" id="WP_197309660.1">
    <property type="nucleotide sequence ID" value="NZ_JADZLT010000039.1"/>
</dbReference>
<name>A0A931MX58_9HYPH</name>
<evidence type="ECO:0000256" key="1">
    <source>
        <dbReference type="ARBA" id="ARBA00008918"/>
    </source>
</evidence>
<dbReference type="PANTHER" id="PTHR12901:SF10">
    <property type="entry name" value="COENZYME Q-BINDING PROTEIN COQ10, MITOCHONDRIAL"/>
    <property type="match status" value="1"/>
</dbReference>
<dbReference type="GO" id="GO:0045333">
    <property type="term" value="P:cellular respiration"/>
    <property type="evidence" value="ECO:0007669"/>
    <property type="project" value="InterPro"/>
</dbReference>
<evidence type="ECO:0000259" key="2">
    <source>
        <dbReference type="Pfam" id="PF03364"/>
    </source>
</evidence>
<dbReference type="CDD" id="cd07813">
    <property type="entry name" value="COQ10p_like"/>
    <property type="match status" value="1"/>
</dbReference>
<dbReference type="PANTHER" id="PTHR12901">
    <property type="entry name" value="SPERM PROTEIN HOMOLOG"/>
    <property type="match status" value="1"/>
</dbReference>
<dbReference type="InterPro" id="IPR044996">
    <property type="entry name" value="COQ10-like"/>
</dbReference>
<dbReference type="Pfam" id="PF03364">
    <property type="entry name" value="Polyketide_cyc"/>
    <property type="match status" value="1"/>
</dbReference>
<dbReference type="AlphaFoldDB" id="A0A931MX58"/>
<dbReference type="GO" id="GO:0048039">
    <property type="term" value="F:ubiquinone binding"/>
    <property type="evidence" value="ECO:0007669"/>
    <property type="project" value="InterPro"/>
</dbReference>
<proteinExistence type="inferred from homology"/>
<sequence>MPSFETSRRVRHSADAMFDLVADVERYPEFVPMCEKLVVRARRPQPDGREVLVADMTVGYSLLRETFTSKVTLDRDNRQILVEYLDGPFRQLENRWTFTPADPAGAAGEAPSDVGFFIQYEFRSRTLAAVMGAVFDRAFRKFADAFEARADAVYGAA</sequence>
<accession>A0A931MX58</accession>
<dbReference type="Proteomes" id="UP000631694">
    <property type="component" value="Unassembled WGS sequence"/>
</dbReference>
<evidence type="ECO:0000313" key="3">
    <source>
        <dbReference type="EMBL" id="MBH0236557.1"/>
    </source>
</evidence>
<protein>
    <submittedName>
        <fullName evidence="3">Type II toxin-antitoxin system RatA family toxin</fullName>
    </submittedName>
</protein>
<dbReference type="SUPFAM" id="SSF55961">
    <property type="entry name" value="Bet v1-like"/>
    <property type="match status" value="1"/>
</dbReference>
<keyword evidence="4" id="KW-1185">Reference proteome</keyword>
<dbReference type="Gene3D" id="3.30.530.20">
    <property type="match status" value="1"/>
</dbReference>
<organism evidence="3 4">
    <name type="scientific">Methylobrevis albus</name>
    <dbReference type="NCBI Taxonomy" id="2793297"/>
    <lineage>
        <taxon>Bacteria</taxon>
        <taxon>Pseudomonadati</taxon>
        <taxon>Pseudomonadota</taxon>
        <taxon>Alphaproteobacteria</taxon>
        <taxon>Hyphomicrobiales</taxon>
        <taxon>Pleomorphomonadaceae</taxon>
        <taxon>Methylobrevis</taxon>
    </lineage>
</organism>
<reference evidence="3" key="1">
    <citation type="submission" date="2020-12" db="EMBL/GenBank/DDBJ databases">
        <title>Methylobrevis albus sp. nov., isolated from fresh water lack sediment.</title>
        <authorList>
            <person name="Zou Q."/>
        </authorList>
    </citation>
    <scope>NUCLEOTIDE SEQUENCE</scope>
    <source>
        <strain evidence="3">L22</strain>
    </source>
</reference>
<gene>
    <name evidence="3" type="ORF">I5731_01860</name>
</gene>
<dbReference type="EMBL" id="JADZLT010000039">
    <property type="protein sequence ID" value="MBH0236557.1"/>
    <property type="molecule type" value="Genomic_DNA"/>
</dbReference>